<protein>
    <submittedName>
        <fullName evidence="1">Uncharacterized protein</fullName>
    </submittedName>
</protein>
<organism evidence="1">
    <name type="scientific">Podoviridae sp. ctDwO1</name>
    <dbReference type="NCBI Taxonomy" id="2827726"/>
    <lineage>
        <taxon>Viruses</taxon>
        <taxon>Duplodnaviria</taxon>
        <taxon>Heunggongvirae</taxon>
        <taxon>Uroviricota</taxon>
        <taxon>Caudoviricetes</taxon>
    </lineage>
</organism>
<reference evidence="1" key="1">
    <citation type="journal article" date="2021" name="Proc. Natl. Acad. Sci. U.S.A.">
        <title>A Catalog of Tens of Thousands of Viruses from Human Metagenomes Reveals Hidden Associations with Chronic Diseases.</title>
        <authorList>
            <person name="Tisza M.J."/>
            <person name="Buck C.B."/>
        </authorList>
    </citation>
    <scope>NUCLEOTIDE SEQUENCE</scope>
    <source>
        <strain evidence="1">CtDwO1</strain>
    </source>
</reference>
<name>A0A8S5TAW8_9CAUD</name>
<proteinExistence type="predicted"/>
<dbReference type="EMBL" id="BK032784">
    <property type="protein sequence ID" value="DAF60179.1"/>
    <property type="molecule type" value="Genomic_DNA"/>
</dbReference>
<evidence type="ECO:0000313" key="1">
    <source>
        <dbReference type="EMBL" id="DAF60179.1"/>
    </source>
</evidence>
<sequence length="31" mass="3488">MCVKRKKTQPAQNKVANKLSCHYGLRATKQG</sequence>
<accession>A0A8S5TAW8</accession>